<dbReference type="NCBIfam" id="TIGR02937">
    <property type="entry name" value="sigma70-ECF"/>
    <property type="match status" value="1"/>
</dbReference>
<dbReference type="Proteomes" id="UP001592582">
    <property type="component" value="Unassembled WGS sequence"/>
</dbReference>
<dbReference type="InterPro" id="IPR013325">
    <property type="entry name" value="RNA_pol_sigma_r2"/>
</dbReference>
<dbReference type="Gene3D" id="1.10.1740.10">
    <property type="match status" value="1"/>
</dbReference>
<organism evidence="1 2">
    <name type="scientific">Streptacidiphilus alkalitolerans</name>
    <dbReference type="NCBI Taxonomy" id="3342712"/>
    <lineage>
        <taxon>Bacteria</taxon>
        <taxon>Bacillati</taxon>
        <taxon>Actinomycetota</taxon>
        <taxon>Actinomycetes</taxon>
        <taxon>Kitasatosporales</taxon>
        <taxon>Streptomycetaceae</taxon>
        <taxon>Streptacidiphilus</taxon>
    </lineage>
</organism>
<sequence>MRVADEAAFAEFVQSRSPSLFRTALLLTGGRDPADDLVQSTLERVWQQWGRVRRADSPDAYARRILVNLANDRWRRRRGRSEVPLLDSDTNTEAQASTGDPYRQVVLRDELIRVLHTLPLKMRTVLVLRYFDDLSDEGIADLMQVSASTVRSQASRGLAKLREVVPADEGTGTRCAHEYEQGGAQ</sequence>
<reference evidence="1 2" key="1">
    <citation type="submission" date="2024-09" db="EMBL/GenBank/DDBJ databases">
        <authorList>
            <person name="Lee S.D."/>
        </authorList>
    </citation>
    <scope>NUCLEOTIDE SEQUENCE [LARGE SCALE GENOMIC DNA]</scope>
    <source>
        <strain evidence="1 2">N1-1</strain>
    </source>
</reference>
<dbReference type="CDD" id="cd06171">
    <property type="entry name" value="Sigma70_r4"/>
    <property type="match status" value="1"/>
</dbReference>
<dbReference type="InterPro" id="IPR013249">
    <property type="entry name" value="RNA_pol_sigma70_r4_t2"/>
</dbReference>
<dbReference type="SUPFAM" id="SSF88946">
    <property type="entry name" value="Sigma2 domain of RNA polymerase sigma factors"/>
    <property type="match status" value="1"/>
</dbReference>
<dbReference type="InterPro" id="IPR007627">
    <property type="entry name" value="RNA_pol_sigma70_r2"/>
</dbReference>
<dbReference type="EMBL" id="JBHEZX010000006">
    <property type="protein sequence ID" value="MFC1410627.1"/>
    <property type="molecule type" value="Genomic_DNA"/>
</dbReference>
<evidence type="ECO:0000313" key="1">
    <source>
        <dbReference type="EMBL" id="MFC1410627.1"/>
    </source>
</evidence>
<name>A0ABV6VA84_9ACTN</name>
<dbReference type="InterPro" id="IPR039425">
    <property type="entry name" value="RNA_pol_sigma-70-like"/>
</dbReference>
<gene>
    <name evidence="1" type="ORF">ACEZDG_15270</name>
</gene>
<dbReference type="InterPro" id="IPR036388">
    <property type="entry name" value="WH-like_DNA-bd_sf"/>
</dbReference>
<dbReference type="SUPFAM" id="SSF88659">
    <property type="entry name" value="Sigma3 and sigma4 domains of RNA polymerase sigma factors"/>
    <property type="match status" value="1"/>
</dbReference>
<dbReference type="InterPro" id="IPR014284">
    <property type="entry name" value="RNA_pol_sigma-70_dom"/>
</dbReference>
<dbReference type="InterPro" id="IPR014325">
    <property type="entry name" value="RNA_pol_sigma-E_actinobac"/>
</dbReference>
<dbReference type="InterPro" id="IPR013324">
    <property type="entry name" value="RNA_pol_sigma_r3/r4-like"/>
</dbReference>
<dbReference type="Gene3D" id="1.10.10.10">
    <property type="entry name" value="Winged helix-like DNA-binding domain superfamily/Winged helix DNA-binding domain"/>
    <property type="match status" value="1"/>
</dbReference>
<dbReference type="Pfam" id="PF04542">
    <property type="entry name" value="Sigma70_r2"/>
    <property type="match status" value="1"/>
</dbReference>
<dbReference type="PANTHER" id="PTHR43133">
    <property type="entry name" value="RNA POLYMERASE ECF-TYPE SIGMA FACTO"/>
    <property type="match status" value="1"/>
</dbReference>
<evidence type="ECO:0000313" key="2">
    <source>
        <dbReference type="Proteomes" id="UP001592582"/>
    </source>
</evidence>
<dbReference type="Pfam" id="PF08281">
    <property type="entry name" value="Sigma70_r4_2"/>
    <property type="match status" value="1"/>
</dbReference>
<keyword evidence="2" id="KW-1185">Reference proteome</keyword>
<accession>A0ABV6VA84</accession>
<dbReference type="NCBIfam" id="TIGR02983">
    <property type="entry name" value="SigE-fam_strep"/>
    <property type="match status" value="1"/>
</dbReference>
<dbReference type="PANTHER" id="PTHR43133:SF50">
    <property type="entry name" value="ECF RNA POLYMERASE SIGMA FACTOR SIGM"/>
    <property type="match status" value="1"/>
</dbReference>
<proteinExistence type="predicted"/>
<comment type="caution">
    <text evidence="1">The sequence shown here is derived from an EMBL/GenBank/DDBJ whole genome shotgun (WGS) entry which is preliminary data.</text>
</comment>
<protein>
    <submittedName>
        <fullName evidence="1">SigE family RNA polymerase sigma factor</fullName>
    </submittedName>
</protein>